<proteinExistence type="predicted"/>
<dbReference type="RefSeq" id="WP_281044285.1">
    <property type="nucleotide sequence ID" value="NZ_JARYGZ010000001.1"/>
</dbReference>
<keyword evidence="2" id="KW-0812">Transmembrane</keyword>
<dbReference type="InterPro" id="IPR006260">
    <property type="entry name" value="TonB/TolA_C"/>
</dbReference>
<gene>
    <name evidence="6" type="ORF">QGN17_09775</name>
</gene>
<evidence type="ECO:0000313" key="7">
    <source>
        <dbReference type="Proteomes" id="UP001160625"/>
    </source>
</evidence>
<feature type="domain" description="TonB C-terminal" evidence="5">
    <location>
        <begin position="32"/>
        <end position="129"/>
    </location>
</feature>
<comment type="caution">
    <text evidence="6">The sequence shown here is derived from an EMBL/GenBank/DDBJ whole genome shotgun (WGS) entry which is preliminary data.</text>
</comment>
<sequence>MLTPVGTAAARSPDPAAGNAITVTAGHETISQWSGRVGRKLDAGIEYPRPIGAADYDQGIVRVSFQCTDAGVPGNVTLSHGSGSRTIDRAALRAVHRLSGLHPLPEGIATGQKVEAWVVLARDDRSRSQMIASLRHDAEVANAAITQRLSGDRLASTQDPIIVASR</sequence>
<name>A0ABT6N140_9SPHN</name>
<dbReference type="Proteomes" id="UP001160625">
    <property type="component" value="Unassembled WGS sequence"/>
</dbReference>
<evidence type="ECO:0000259" key="5">
    <source>
        <dbReference type="PROSITE" id="PS52015"/>
    </source>
</evidence>
<evidence type="ECO:0000256" key="1">
    <source>
        <dbReference type="ARBA" id="ARBA00004167"/>
    </source>
</evidence>
<dbReference type="EMBL" id="JARYGZ010000001">
    <property type="protein sequence ID" value="MDH7639016.1"/>
    <property type="molecule type" value="Genomic_DNA"/>
</dbReference>
<dbReference type="PROSITE" id="PS52015">
    <property type="entry name" value="TONB_CTD"/>
    <property type="match status" value="1"/>
</dbReference>
<dbReference type="NCBIfam" id="TIGR01352">
    <property type="entry name" value="tonB_Cterm"/>
    <property type="match status" value="1"/>
</dbReference>
<dbReference type="SUPFAM" id="SSF74653">
    <property type="entry name" value="TolA/TonB C-terminal domain"/>
    <property type="match status" value="1"/>
</dbReference>
<dbReference type="Pfam" id="PF03544">
    <property type="entry name" value="TonB_C"/>
    <property type="match status" value="1"/>
</dbReference>
<dbReference type="Gene3D" id="3.30.1150.10">
    <property type="match status" value="1"/>
</dbReference>
<keyword evidence="3" id="KW-1133">Transmembrane helix</keyword>
<keyword evidence="7" id="KW-1185">Reference proteome</keyword>
<keyword evidence="4" id="KW-0472">Membrane</keyword>
<organism evidence="6 7">
    <name type="scientific">Sphingomonas oryzagri</name>
    <dbReference type="NCBI Taxonomy" id="3042314"/>
    <lineage>
        <taxon>Bacteria</taxon>
        <taxon>Pseudomonadati</taxon>
        <taxon>Pseudomonadota</taxon>
        <taxon>Alphaproteobacteria</taxon>
        <taxon>Sphingomonadales</taxon>
        <taxon>Sphingomonadaceae</taxon>
        <taxon>Sphingomonas</taxon>
    </lineage>
</organism>
<comment type="subcellular location">
    <subcellularLocation>
        <location evidence="1">Membrane</location>
        <topology evidence="1">Single-pass membrane protein</topology>
    </subcellularLocation>
</comment>
<protein>
    <submittedName>
        <fullName evidence="6">TonB family protein</fullName>
    </submittedName>
</protein>
<accession>A0ABT6N140</accession>
<reference evidence="6" key="1">
    <citation type="submission" date="2023-04" db="EMBL/GenBank/DDBJ databases">
        <title>Sphingomonas sp. MAHUQ-71 isolated from rice field.</title>
        <authorList>
            <person name="Huq M.A."/>
        </authorList>
    </citation>
    <scope>NUCLEOTIDE SEQUENCE</scope>
    <source>
        <strain evidence="6">MAHUQ-71</strain>
    </source>
</reference>
<evidence type="ECO:0000256" key="4">
    <source>
        <dbReference type="ARBA" id="ARBA00023136"/>
    </source>
</evidence>
<dbReference type="InterPro" id="IPR037682">
    <property type="entry name" value="TonB_C"/>
</dbReference>
<evidence type="ECO:0000256" key="3">
    <source>
        <dbReference type="ARBA" id="ARBA00022989"/>
    </source>
</evidence>
<evidence type="ECO:0000256" key="2">
    <source>
        <dbReference type="ARBA" id="ARBA00022692"/>
    </source>
</evidence>
<evidence type="ECO:0000313" key="6">
    <source>
        <dbReference type="EMBL" id="MDH7639016.1"/>
    </source>
</evidence>